<dbReference type="KEGG" id="salf:SMD44_08583"/>
<name>A0A1Z1WRN8_9ACTN</name>
<dbReference type="AlphaFoldDB" id="A0A1Z1WRN8"/>
<dbReference type="InterPro" id="IPR018060">
    <property type="entry name" value="HTH_AraC"/>
</dbReference>
<evidence type="ECO:0000313" key="6">
    <source>
        <dbReference type="Proteomes" id="UP000195880"/>
    </source>
</evidence>
<gene>
    <name evidence="5" type="ORF">SMD44_08583</name>
</gene>
<organism evidence="5 6">
    <name type="scientific">Streptomyces alboflavus</name>
    <dbReference type="NCBI Taxonomy" id="67267"/>
    <lineage>
        <taxon>Bacteria</taxon>
        <taxon>Bacillati</taxon>
        <taxon>Actinomycetota</taxon>
        <taxon>Actinomycetes</taxon>
        <taxon>Kitasatosporales</taxon>
        <taxon>Streptomycetaceae</taxon>
        <taxon>Streptomyces</taxon>
    </lineage>
</organism>
<dbReference type="InterPro" id="IPR009057">
    <property type="entry name" value="Homeodomain-like_sf"/>
</dbReference>
<evidence type="ECO:0000256" key="2">
    <source>
        <dbReference type="ARBA" id="ARBA00023125"/>
    </source>
</evidence>
<dbReference type="SMART" id="SM00342">
    <property type="entry name" value="HTH_ARAC"/>
    <property type="match status" value="1"/>
</dbReference>
<sequence>MSARHLSRLFRAETGMTPGRYVESVRLEAARALLEAGPDTVEEVARRAGFGSSESLRRVFQQHLGVAPTAYRARFRTTRDGARTEVPPERGATA</sequence>
<evidence type="ECO:0000259" key="4">
    <source>
        <dbReference type="PROSITE" id="PS01124"/>
    </source>
</evidence>
<evidence type="ECO:0000313" key="5">
    <source>
        <dbReference type="EMBL" id="ARX89096.1"/>
    </source>
</evidence>
<protein>
    <recommendedName>
        <fullName evidence="4">HTH araC/xylS-type domain-containing protein</fullName>
    </recommendedName>
</protein>
<evidence type="ECO:0000256" key="3">
    <source>
        <dbReference type="ARBA" id="ARBA00023163"/>
    </source>
</evidence>
<accession>A0A1Z1WRN8</accession>
<evidence type="ECO:0000256" key="1">
    <source>
        <dbReference type="ARBA" id="ARBA00023015"/>
    </source>
</evidence>
<keyword evidence="2" id="KW-0238">DNA-binding</keyword>
<keyword evidence="1" id="KW-0805">Transcription regulation</keyword>
<dbReference type="Proteomes" id="UP000195880">
    <property type="component" value="Chromosome"/>
</dbReference>
<dbReference type="SUPFAM" id="SSF46689">
    <property type="entry name" value="Homeodomain-like"/>
    <property type="match status" value="1"/>
</dbReference>
<feature type="domain" description="HTH araC/xylS-type" evidence="4">
    <location>
        <begin position="1"/>
        <end position="74"/>
    </location>
</feature>
<reference evidence="5 6" key="1">
    <citation type="submission" date="2017-05" db="EMBL/GenBank/DDBJ databases">
        <title>Streptomyces alboflavus Genome sequencing and assembly.</title>
        <authorList>
            <person name="Wang Y."/>
            <person name="Du B."/>
            <person name="Ding Y."/>
            <person name="Liu H."/>
            <person name="Hou Q."/>
            <person name="Liu K."/>
            <person name="Wang C."/>
            <person name="Yao L."/>
        </authorList>
    </citation>
    <scope>NUCLEOTIDE SEQUENCE [LARGE SCALE GENOMIC DNA]</scope>
    <source>
        <strain evidence="5 6">MDJK44</strain>
    </source>
</reference>
<dbReference type="GO" id="GO:0003700">
    <property type="term" value="F:DNA-binding transcription factor activity"/>
    <property type="evidence" value="ECO:0007669"/>
    <property type="project" value="InterPro"/>
</dbReference>
<dbReference type="PANTHER" id="PTHR46796">
    <property type="entry name" value="HTH-TYPE TRANSCRIPTIONAL ACTIVATOR RHAS-RELATED"/>
    <property type="match status" value="1"/>
</dbReference>
<dbReference type="Pfam" id="PF12833">
    <property type="entry name" value="HTH_18"/>
    <property type="match status" value="1"/>
</dbReference>
<dbReference type="PROSITE" id="PS00041">
    <property type="entry name" value="HTH_ARAC_FAMILY_1"/>
    <property type="match status" value="1"/>
</dbReference>
<keyword evidence="6" id="KW-1185">Reference proteome</keyword>
<proteinExistence type="predicted"/>
<dbReference type="InterPro" id="IPR050204">
    <property type="entry name" value="AraC_XylS_family_regulators"/>
</dbReference>
<dbReference type="EMBL" id="CP021748">
    <property type="protein sequence ID" value="ARX89096.1"/>
    <property type="molecule type" value="Genomic_DNA"/>
</dbReference>
<keyword evidence="3" id="KW-0804">Transcription</keyword>
<dbReference type="Gene3D" id="1.10.10.60">
    <property type="entry name" value="Homeodomain-like"/>
    <property type="match status" value="2"/>
</dbReference>
<dbReference type="PROSITE" id="PS01124">
    <property type="entry name" value="HTH_ARAC_FAMILY_2"/>
    <property type="match status" value="1"/>
</dbReference>
<dbReference type="InterPro" id="IPR018062">
    <property type="entry name" value="HTH_AraC-typ_CS"/>
</dbReference>
<dbReference type="GO" id="GO:0043565">
    <property type="term" value="F:sequence-specific DNA binding"/>
    <property type="evidence" value="ECO:0007669"/>
    <property type="project" value="InterPro"/>
</dbReference>